<accession>A0A1I3SQY5</accession>
<dbReference type="AlphaFoldDB" id="A0A1I3SQY5"/>
<dbReference type="EMBL" id="FOQD01000025">
    <property type="protein sequence ID" value="SFJ60592.1"/>
    <property type="molecule type" value="Genomic_DNA"/>
</dbReference>
<dbReference type="SMART" id="SM00448">
    <property type="entry name" value="REC"/>
    <property type="match status" value="1"/>
</dbReference>
<dbReference type="Pfam" id="PF00072">
    <property type="entry name" value="Response_reg"/>
    <property type="match status" value="1"/>
</dbReference>
<keyword evidence="4" id="KW-0812">Transmembrane</keyword>
<keyword evidence="4" id="KW-1133">Transmembrane helix</keyword>
<sequence length="265" mass="28223">MQPPTHVRLKSVSRPQLVACCLLVLLSTDLCLVSTDKLLTPLTQTLAMCAGLAGFGVYFADFFRGYRRWNALKHHACQTFQESLSRAGLINGSELLILEGLARESGASRQTAASEHEQTASGGSLVAPSPVSLTGDSTMCAKQTVLIVDDDADIRRGASLRLQMAGYDTLFACDGEEGVAKAATCQPDAVLLDVRMPKKDGLAVLSDLRIRADTSNIPVVMISASLADEKAALQLGAAYFLRKPYQGQSLLAAVKAVVVPQSKNV</sequence>
<dbReference type="InterPro" id="IPR050595">
    <property type="entry name" value="Bact_response_regulator"/>
</dbReference>
<reference evidence="7" key="1">
    <citation type="submission" date="2016-10" db="EMBL/GenBank/DDBJ databases">
        <authorList>
            <person name="Varghese N."/>
            <person name="Submissions S."/>
        </authorList>
    </citation>
    <scope>NUCLEOTIDE SEQUENCE [LARGE SCALE GENOMIC DNA]</scope>
    <source>
        <strain evidence="7">DSM 26348</strain>
    </source>
</reference>
<feature type="region of interest" description="Disordered" evidence="3">
    <location>
        <begin position="108"/>
        <end position="127"/>
    </location>
</feature>
<dbReference type="PANTHER" id="PTHR44591">
    <property type="entry name" value="STRESS RESPONSE REGULATOR PROTEIN 1"/>
    <property type="match status" value="1"/>
</dbReference>
<evidence type="ECO:0000256" key="1">
    <source>
        <dbReference type="ARBA" id="ARBA00022553"/>
    </source>
</evidence>
<dbReference type="Proteomes" id="UP000199518">
    <property type="component" value="Unassembled WGS sequence"/>
</dbReference>
<dbReference type="Gene3D" id="3.40.50.2300">
    <property type="match status" value="1"/>
</dbReference>
<dbReference type="RefSeq" id="WP_092056796.1">
    <property type="nucleotide sequence ID" value="NZ_FOQD01000025.1"/>
</dbReference>
<gene>
    <name evidence="6" type="ORF">SAMN05421753_12528</name>
</gene>
<dbReference type="PROSITE" id="PS50110">
    <property type="entry name" value="RESPONSE_REGULATORY"/>
    <property type="match status" value="1"/>
</dbReference>
<proteinExistence type="predicted"/>
<dbReference type="SUPFAM" id="SSF52172">
    <property type="entry name" value="CheY-like"/>
    <property type="match status" value="1"/>
</dbReference>
<dbReference type="OrthoDB" id="282973at2"/>
<keyword evidence="4" id="KW-0472">Membrane</keyword>
<dbReference type="STRING" id="1576369.SAMN05421753_12528"/>
<dbReference type="PANTHER" id="PTHR44591:SF23">
    <property type="entry name" value="CHEY SUBFAMILY"/>
    <property type="match status" value="1"/>
</dbReference>
<protein>
    <submittedName>
        <fullName evidence="6">Response regulator receiver domain-containing protein</fullName>
    </submittedName>
</protein>
<feature type="modified residue" description="4-aspartylphosphate" evidence="2">
    <location>
        <position position="193"/>
    </location>
</feature>
<dbReference type="CDD" id="cd17574">
    <property type="entry name" value="REC_OmpR"/>
    <property type="match status" value="1"/>
</dbReference>
<evidence type="ECO:0000259" key="5">
    <source>
        <dbReference type="PROSITE" id="PS50110"/>
    </source>
</evidence>
<dbReference type="InterPro" id="IPR001789">
    <property type="entry name" value="Sig_transdc_resp-reg_receiver"/>
</dbReference>
<dbReference type="GO" id="GO:0000160">
    <property type="term" value="P:phosphorelay signal transduction system"/>
    <property type="evidence" value="ECO:0007669"/>
    <property type="project" value="InterPro"/>
</dbReference>
<dbReference type="InterPro" id="IPR011006">
    <property type="entry name" value="CheY-like_superfamily"/>
</dbReference>
<evidence type="ECO:0000313" key="6">
    <source>
        <dbReference type="EMBL" id="SFJ60592.1"/>
    </source>
</evidence>
<feature type="transmembrane region" description="Helical" evidence="4">
    <location>
        <begin position="45"/>
        <end position="63"/>
    </location>
</feature>
<evidence type="ECO:0000256" key="2">
    <source>
        <dbReference type="PROSITE-ProRule" id="PRU00169"/>
    </source>
</evidence>
<keyword evidence="1 2" id="KW-0597">Phosphoprotein</keyword>
<organism evidence="6 7">
    <name type="scientific">Planctomicrobium piriforme</name>
    <dbReference type="NCBI Taxonomy" id="1576369"/>
    <lineage>
        <taxon>Bacteria</taxon>
        <taxon>Pseudomonadati</taxon>
        <taxon>Planctomycetota</taxon>
        <taxon>Planctomycetia</taxon>
        <taxon>Planctomycetales</taxon>
        <taxon>Planctomycetaceae</taxon>
        <taxon>Planctomicrobium</taxon>
    </lineage>
</organism>
<keyword evidence="7" id="KW-1185">Reference proteome</keyword>
<feature type="domain" description="Response regulatory" evidence="5">
    <location>
        <begin position="144"/>
        <end position="258"/>
    </location>
</feature>
<evidence type="ECO:0000313" key="7">
    <source>
        <dbReference type="Proteomes" id="UP000199518"/>
    </source>
</evidence>
<evidence type="ECO:0000256" key="3">
    <source>
        <dbReference type="SAM" id="MobiDB-lite"/>
    </source>
</evidence>
<evidence type="ECO:0000256" key="4">
    <source>
        <dbReference type="SAM" id="Phobius"/>
    </source>
</evidence>
<name>A0A1I3SQY5_9PLAN</name>